<proteinExistence type="predicted"/>
<comment type="caution">
    <text evidence="1">The sequence shown here is derived from an EMBL/GenBank/DDBJ whole genome shotgun (WGS) entry which is preliminary data.</text>
</comment>
<gene>
    <name evidence="1" type="ORF">PENVUL_c001G07434</name>
</gene>
<dbReference type="OrthoDB" id="4279496at2759"/>
<evidence type="ECO:0000313" key="1">
    <source>
        <dbReference type="EMBL" id="OQE12385.1"/>
    </source>
</evidence>
<reference evidence="2" key="1">
    <citation type="journal article" date="2017" name="Nat. Microbiol.">
        <title>Global analysis of biosynthetic gene clusters reveals vast potential of secondary metabolite production in Penicillium species.</title>
        <authorList>
            <person name="Nielsen J.C."/>
            <person name="Grijseels S."/>
            <person name="Prigent S."/>
            <person name="Ji B."/>
            <person name="Dainat J."/>
            <person name="Nielsen K.F."/>
            <person name="Frisvad J.C."/>
            <person name="Workman M."/>
            <person name="Nielsen J."/>
        </authorList>
    </citation>
    <scope>NUCLEOTIDE SEQUENCE [LARGE SCALE GENOMIC DNA]</scope>
    <source>
        <strain evidence="2">IBT 29486</strain>
    </source>
</reference>
<sequence>MSTRASAYAKDRSYFLLLLQVQIGELRSNPDSRAQVVTRLRELFRMVPRCLENAHLLGDTLFYESCCTFQTACHSAIPILRKDEDPISAYMAADQLERSVSWENPQ</sequence>
<name>A0A1V6SEG1_9EURO</name>
<dbReference type="EMBL" id="MDYP01000001">
    <property type="protein sequence ID" value="OQE12385.1"/>
    <property type="molecule type" value="Genomic_DNA"/>
</dbReference>
<protein>
    <submittedName>
        <fullName evidence="1">Uncharacterized protein</fullName>
    </submittedName>
</protein>
<keyword evidence="2" id="KW-1185">Reference proteome</keyword>
<evidence type="ECO:0000313" key="2">
    <source>
        <dbReference type="Proteomes" id="UP000191518"/>
    </source>
</evidence>
<dbReference type="AlphaFoldDB" id="A0A1V6SEG1"/>
<organism evidence="1 2">
    <name type="scientific">Penicillium vulpinum</name>
    <dbReference type="NCBI Taxonomy" id="29845"/>
    <lineage>
        <taxon>Eukaryota</taxon>
        <taxon>Fungi</taxon>
        <taxon>Dikarya</taxon>
        <taxon>Ascomycota</taxon>
        <taxon>Pezizomycotina</taxon>
        <taxon>Eurotiomycetes</taxon>
        <taxon>Eurotiomycetidae</taxon>
        <taxon>Eurotiales</taxon>
        <taxon>Aspergillaceae</taxon>
        <taxon>Penicillium</taxon>
    </lineage>
</organism>
<dbReference type="Proteomes" id="UP000191518">
    <property type="component" value="Unassembled WGS sequence"/>
</dbReference>
<accession>A0A1V6SEG1</accession>